<feature type="region of interest" description="Disordered" evidence="17">
    <location>
        <begin position="1360"/>
        <end position="1439"/>
    </location>
</feature>
<dbReference type="SFLD" id="SFLDF00027">
    <property type="entry name" value="p-type_atpase"/>
    <property type="match status" value="1"/>
</dbReference>
<evidence type="ECO:0000259" key="19">
    <source>
        <dbReference type="Pfam" id="PF16209"/>
    </source>
</evidence>
<dbReference type="PANTHER" id="PTHR24092">
    <property type="entry name" value="PROBABLE PHOSPHOLIPID-TRANSPORTING ATPASE"/>
    <property type="match status" value="1"/>
</dbReference>
<keyword evidence="9 16" id="KW-1278">Translocase</keyword>
<reference evidence="21 22" key="1">
    <citation type="journal article" date="2013" name="Genome Biol.">
        <title>Genome of Acanthamoeba castellanii highlights extensive lateral gene transfer and early evolution of tyrosine kinase signaling.</title>
        <authorList>
            <person name="Clarke M."/>
            <person name="Lohan A.J."/>
            <person name="Liu B."/>
            <person name="Lagkouvardos I."/>
            <person name="Roy S."/>
            <person name="Zafar N."/>
            <person name="Bertelli C."/>
            <person name="Schilde C."/>
            <person name="Kianianmomeni A."/>
            <person name="Burglin T.R."/>
            <person name="Frech C."/>
            <person name="Turcotte B."/>
            <person name="Kopec K.O."/>
            <person name="Synnott J.M."/>
            <person name="Choo C."/>
            <person name="Paponov I."/>
            <person name="Finkler A."/>
            <person name="Soon Heng Tan C."/>
            <person name="Hutchins A.P."/>
            <person name="Weinmeier T."/>
            <person name="Rattei T."/>
            <person name="Chu J.S."/>
            <person name="Gimenez G."/>
            <person name="Irimia M."/>
            <person name="Rigden D.J."/>
            <person name="Fitzpatrick D.A."/>
            <person name="Lorenzo-Morales J."/>
            <person name="Bateman A."/>
            <person name="Chiu C.H."/>
            <person name="Tang P."/>
            <person name="Hegemann P."/>
            <person name="Fromm H."/>
            <person name="Raoult D."/>
            <person name="Greub G."/>
            <person name="Miranda-Saavedra D."/>
            <person name="Chen N."/>
            <person name="Nash P."/>
            <person name="Ginger M.L."/>
            <person name="Horn M."/>
            <person name="Schaap P."/>
            <person name="Caler L."/>
            <person name="Loftus B."/>
        </authorList>
    </citation>
    <scope>NUCLEOTIDE SEQUENCE [LARGE SCALE GENOMIC DNA]</scope>
    <source>
        <strain evidence="21 22">Neff</strain>
    </source>
</reference>
<keyword evidence="7 14" id="KW-0067">ATP-binding</keyword>
<feature type="domain" description="P-type ATPase A" evidence="18">
    <location>
        <begin position="171"/>
        <end position="231"/>
    </location>
</feature>
<dbReference type="VEuPathDB" id="AmoebaDB:ACA1_034170"/>
<feature type="transmembrane region" description="Helical" evidence="16">
    <location>
        <begin position="113"/>
        <end position="130"/>
    </location>
</feature>
<feature type="domain" description="P-type ATPase C-terminal" evidence="20">
    <location>
        <begin position="1021"/>
        <end position="1297"/>
    </location>
</feature>
<feature type="compositionally biased region" description="Low complexity" evidence="17">
    <location>
        <begin position="1397"/>
        <end position="1406"/>
    </location>
</feature>
<name>L8GTG8_ACACF</name>
<feature type="binding site" evidence="14">
    <location>
        <position position="969"/>
    </location>
    <ligand>
        <name>ATP</name>
        <dbReference type="ChEBI" id="CHEBI:30616"/>
    </ligand>
</feature>
<dbReference type="EC" id="7.6.2.1" evidence="16"/>
<dbReference type="FunFam" id="3.40.1110.10:FF:000126">
    <property type="entry name" value="Phospholipid-transporting ATPase"/>
    <property type="match status" value="1"/>
</dbReference>
<dbReference type="KEGG" id="acan:ACA1_034170"/>
<keyword evidence="6 14" id="KW-0547">Nucleotide-binding</keyword>
<evidence type="ECO:0000313" key="22">
    <source>
        <dbReference type="Proteomes" id="UP000011083"/>
    </source>
</evidence>
<dbReference type="InterPro" id="IPR023299">
    <property type="entry name" value="ATPase_P-typ_cyto_dom_N"/>
</dbReference>
<feature type="compositionally biased region" description="Acidic residues" evidence="17">
    <location>
        <begin position="910"/>
        <end position="923"/>
    </location>
</feature>
<feature type="binding site" evidence="15">
    <location>
        <position position="999"/>
    </location>
    <ligand>
        <name>Mg(2+)</name>
        <dbReference type="ChEBI" id="CHEBI:18420"/>
    </ligand>
</feature>
<evidence type="ECO:0000256" key="16">
    <source>
        <dbReference type="RuleBase" id="RU362033"/>
    </source>
</evidence>
<feature type="binding site" evidence="14">
    <location>
        <position position="975"/>
    </location>
    <ligand>
        <name>ATP</name>
        <dbReference type="ChEBI" id="CHEBI:30616"/>
    </ligand>
</feature>
<feature type="binding site" evidence="14">
    <location>
        <position position="650"/>
    </location>
    <ligand>
        <name>ATP</name>
        <dbReference type="ChEBI" id="CHEBI:30616"/>
    </ligand>
</feature>
<dbReference type="RefSeq" id="XP_004338492.1">
    <property type="nucleotide sequence ID" value="XM_004338444.1"/>
</dbReference>
<dbReference type="InterPro" id="IPR023214">
    <property type="entry name" value="HAD_sf"/>
</dbReference>
<evidence type="ECO:0000256" key="12">
    <source>
        <dbReference type="ARBA" id="ARBA00034036"/>
    </source>
</evidence>
<feature type="compositionally biased region" description="Basic and acidic residues" evidence="17">
    <location>
        <begin position="1410"/>
        <end position="1420"/>
    </location>
</feature>
<dbReference type="InterPro" id="IPR032631">
    <property type="entry name" value="P-type_ATPase_N"/>
</dbReference>
<feature type="compositionally biased region" description="Polar residues" evidence="17">
    <location>
        <begin position="1429"/>
        <end position="1439"/>
    </location>
</feature>
<dbReference type="GO" id="GO:0000287">
    <property type="term" value="F:magnesium ion binding"/>
    <property type="evidence" value="ECO:0007669"/>
    <property type="project" value="UniProtKB-UniRule"/>
</dbReference>
<comment type="subcellular location">
    <subcellularLocation>
        <location evidence="2">Endomembrane system</location>
    </subcellularLocation>
    <subcellularLocation>
        <location evidence="1 16">Membrane</location>
        <topology evidence="1 16">Multi-pass membrane protein</topology>
    </subcellularLocation>
</comment>
<dbReference type="GO" id="GO:0140326">
    <property type="term" value="F:ATPase-coupled intramembrane lipid transporter activity"/>
    <property type="evidence" value="ECO:0007669"/>
    <property type="project" value="UniProtKB-EC"/>
</dbReference>
<proteinExistence type="inferred from homology"/>
<dbReference type="Gene3D" id="3.40.50.1000">
    <property type="entry name" value="HAD superfamily/HAD-like"/>
    <property type="match status" value="2"/>
</dbReference>
<evidence type="ECO:0000256" key="2">
    <source>
        <dbReference type="ARBA" id="ARBA00004308"/>
    </source>
</evidence>
<dbReference type="GO" id="GO:0005886">
    <property type="term" value="C:plasma membrane"/>
    <property type="evidence" value="ECO:0007669"/>
    <property type="project" value="TreeGrafter"/>
</dbReference>
<feature type="transmembrane region" description="Helical" evidence="16">
    <location>
        <begin position="337"/>
        <end position="359"/>
    </location>
</feature>
<feature type="transmembrane region" description="Helical" evidence="16">
    <location>
        <begin position="1226"/>
        <end position="1245"/>
    </location>
</feature>
<gene>
    <name evidence="21" type="ORF">ACA1_034170</name>
</gene>
<dbReference type="NCBIfam" id="TIGR01494">
    <property type="entry name" value="ATPase_P-type"/>
    <property type="match status" value="1"/>
</dbReference>
<dbReference type="EMBL" id="KB007992">
    <property type="protein sequence ID" value="ELR16479.1"/>
    <property type="molecule type" value="Genomic_DNA"/>
</dbReference>
<evidence type="ECO:0000256" key="17">
    <source>
        <dbReference type="SAM" id="MobiDB-lite"/>
    </source>
</evidence>
<evidence type="ECO:0000256" key="9">
    <source>
        <dbReference type="ARBA" id="ARBA00022967"/>
    </source>
</evidence>
<comment type="catalytic activity">
    <reaction evidence="12 16">
        <text>ATP + H2O + phospholipidSide 1 = ADP + phosphate + phospholipidSide 2.</text>
        <dbReference type="EC" id="7.6.2.1"/>
    </reaction>
</comment>
<dbReference type="OMA" id="TANEMDF"/>
<feature type="binding site" evidence="14">
    <location>
        <position position="776"/>
    </location>
    <ligand>
        <name>ATP</name>
        <dbReference type="ChEBI" id="CHEBI:30616"/>
    </ligand>
</feature>
<evidence type="ECO:0000256" key="4">
    <source>
        <dbReference type="ARBA" id="ARBA00022692"/>
    </source>
</evidence>
<keyword evidence="11 16" id="KW-0472">Membrane</keyword>
<keyword evidence="4 16" id="KW-0812">Transmembrane</keyword>
<feature type="transmembrane region" description="Helical" evidence="16">
    <location>
        <begin position="1178"/>
        <end position="1205"/>
    </location>
</feature>
<accession>L8GTG8</accession>
<evidence type="ECO:0000256" key="11">
    <source>
        <dbReference type="ARBA" id="ARBA00023136"/>
    </source>
</evidence>
<feature type="compositionally biased region" description="Basic and acidic residues" evidence="17">
    <location>
        <begin position="485"/>
        <end position="499"/>
    </location>
</feature>
<feature type="binding site" evidence="14">
    <location>
        <position position="684"/>
    </location>
    <ligand>
        <name>ATP</name>
        <dbReference type="ChEBI" id="CHEBI:30616"/>
    </ligand>
</feature>
<dbReference type="InterPro" id="IPR023298">
    <property type="entry name" value="ATPase_P-typ_TM_dom_sf"/>
</dbReference>
<feature type="transmembrane region" description="Helical" evidence="16">
    <location>
        <begin position="1265"/>
        <end position="1287"/>
    </location>
</feature>
<feature type="binding site" evidence="14">
    <location>
        <position position="778"/>
    </location>
    <ligand>
        <name>ATP</name>
        <dbReference type="ChEBI" id="CHEBI:30616"/>
    </ligand>
</feature>
<dbReference type="GO" id="GO:0016887">
    <property type="term" value="F:ATP hydrolysis activity"/>
    <property type="evidence" value="ECO:0007669"/>
    <property type="project" value="InterPro"/>
</dbReference>
<dbReference type="InterPro" id="IPR036412">
    <property type="entry name" value="HAD-like_sf"/>
</dbReference>
<dbReference type="GO" id="GO:0045332">
    <property type="term" value="P:phospholipid translocation"/>
    <property type="evidence" value="ECO:0007669"/>
    <property type="project" value="TreeGrafter"/>
</dbReference>
<dbReference type="InterPro" id="IPR008250">
    <property type="entry name" value="ATPase_P-typ_transduc_dom_A_sf"/>
</dbReference>
<dbReference type="PROSITE" id="PS00154">
    <property type="entry name" value="ATPASE_E1_E2"/>
    <property type="match status" value="1"/>
</dbReference>
<evidence type="ECO:0000256" key="1">
    <source>
        <dbReference type="ARBA" id="ARBA00004141"/>
    </source>
</evidence>
<feature type="binding site" evidence="15">
    <location>
        <position position="995"/>
    </location>
    <ligand>
        <name>Mg(2+)</name>
        <dbReference type="ChEBI" id="CHEBI:18420"/>
    </ligand>
</feature>
<keyword evidence="10 16" id="KW-1133">Transmembrane helix</keyword>
<evidence type="ECO:0000259" key="18">
    <source>
        <dbReference type="Pfam" id="PF00122"/>
    </source>
</evidence>
<organism evidence="21 22">
    <name type="scientific">Acanthamoeba castellanii (strain ATCC 30010 / Neff)</name>
    <dbReference type="NCBI Taxonomy" id="1257118"/>
    <lineage>
        <taxon>Eukaryota</taxon>
        <taxon>Amoebozoa</taxon>
        <taxon>Discosea</taxon>
        <taxon>Longamoebia</taxon>
        <taxon>Centramoebida</taxon>
        <taxon>Acanthamoebidae</taxon>
        <taxon>Acanthamoeba</taxon>
    </lineage>
</organism>
<dbReference type="Pfam" id="PF16212">
    <property type="entry name" value="PhoLip_ATPase_C"/>
    <property type="match status" value="1"/>
</dbReference>
<sequence length="1439" mass="162640">MKKESKRKWVTRFRNVATRKKKERKIKLKEKKSATTRIKPWFEKHLIEPIASSKLAQWLPFLRREPTTGERVIRVNDRVANTHQRFKNNAISTTKYGPITFLPKNLYEQFKRLANLWFLIVAVIQLIPGVSPLNPASSIVPLVFVLLVTAVKEAFEDIKRRVSDTRVNGQKVLLYDGVEWTPVKWKDVRVGDILKIRNNETIPADMVVLHTSDKDGLAYLETANLDGETNLKVRQALEETTDALHEHSAINSWNAQVKYERPNPELYNFEGALIINDHEDDAIPLNLEQTLWRGCTLRNTEWAVGVVVFTGMDTKVMKNARDPPSKRSRLEIEMNRALITIFLFAIVIDFIGAVISGAWSEARGFDHWYLQLKNIESSAAVIGLVSFASWLILCNVIIPISLYVYIELVKLVMVFWINMDVEMYHAETNTPARANTSNLAEELGQVEYIFSDKTGTLTSNEMFFMRCSIMGKAYGEDLEAVEDGDHEKTKDDFKVPTEHEVEEAEERPEAYIFKDPELKQDVHDTASDPALFFRILGLCHTVLVEQQQLGEEDTVHERKDDEDERVAEAPRGMNGLTYQAASPDEAALVEAAQKLGFEFFARDQHTISIRVHGEEEQWKLLNVLEFNSDRKRMSVIVEDPFDGKIKLFCKGADTMIYDRLADGQDEIKETTMQHLEMFAADGLRTLCLAVKELDRDTYEEWNTKYNQAALQISGREAALTLHSMIFGSLQIDAVSEEIETNLVLVGATAIEDKLQDGVPEAIATLLSAGLKMWVLTGDKMETAINIGYSCSLLNNNMNKMVFSSEPMEGYEDYTVTNRDSAINALESYIKLHFPHMPKWTPGPDPDTMSKSERMNGMEMEVITARTSSSGDEADMVRKGSHLDDSDSEDGWDGKRKERKPVKKGGKELVDGQEGDDLDDDEEATGPTQYALIIDGKSLARFVPSKGPFTDVSARFLALAMKCKVVICCRVSPLQKALVVRLVKKGINATTLSIGDGANDVPMIQEAQVGVGISGKEGRQAVMAADYAIAQFRFLVPLLLVHGHWSYRRMAVLLLYSFYKNIIFALVNFWFGIFSGFSAQTLFDSWAVSVYNIFFTGLPILMVAIFDKATSRQQILQYPKVYERGIRSKDFSRWDFWGWQFLGIVQSIIIAFFGFASYMHSDVSHDGGVLDLFSMGATIMTSVIYVVSVKIALITKFVLPSLLLGYSRPKALTSHLCYSTWTGWNHFGLYFSVFLWYAFLLIYGLIPPNSVLSGSDLWWKPYNFMALAWFWLTPILTTAACCFPDLAYKFVRRTYFPDADHIIQEVHAIDKKKKKPKKPKRTFFKRVRATGKSKHTGFAFSQAPGARDLLYALGLAPLPKDKHAADSDDDTDKKGKEVNDKKAKKNDSKKAKNKKNRSASTSSSSADEAPADYRRDSHLLDEPLSESETNDSASLYGSKH</sequence>
<evidence type="ECO:0000256" key="6">
    <source>
        <dbReference type="ARBA" id="ARBA00022741"/>
    </source>
</evidence>
<feature type="region of interest" description="Disordered" evidence="17">
    <location>
        <begin position="485"/>
        <end position="506"/>
    </location>
</feature>
<feature type="transmembrane region" description="Helical" evidence="16">
    <location>
        <begin position="1135"/>
        <end position="1158"/>
    </location>
</feature>
<dbReference type="InterPro" id="IPR059000">
    <property type="entry name" value="ATPase_P-type_domA"/>
</dbReference>
<protein>
    <recommendedName>
        <fullName evidence="16">Phospholipid-transporting ATPase</fullName>
        <ecNumber evidence="16">7.6.2.1</ecNumber>
    </recommendedName>
</protein>
<feature type="domain" description="P-type ATPase N-terminal" evidence="19">
    <location>
        <begin position="73"/>
        <end position="139"/>
    </location>
</feature>
<evidence type="ECO:0000259" key="20">
    <source>
        <dbReference type="Pfam" id="PF16212"/>
    </source>
</evidence>
<dbReference type="Pfam" id="PF00122">
    <property type="entry name" value="E1-E2_ATPase"/>
    <property type="match status" value="1"/>
</dbReference>
<feature type="binding site" evidence="14">
    <location>
        <position position="454"/>
    </location>
    <ligand>
        <name>ATP</name>
        <dbReference type="ChEBI" id="CHEBI:30616"/>
    </ligand>
</feature>
<dbReference type="InterPro" id="IPR044492">
    <property type="entry name" value="P_typ_ATPase_HD_dom"/>
</dbReference>
<dbReference type="Gene3D" id="2.70.150.10">
    <property type="entry name" value="Calcium-transporting ATPase, cytoplasmic transduction domain A"/>
    <property type="match status" value="1"/>
</dbReference>
<evidence type="ECO:0000256" key="15">
    <source>
        <dbReference type="PIRSR" id="PIRSR606539-3"/>
    </source>
</evidence>
<dbReference type="SFLD" id="SFLDG00002">
    <property type="entry name" value="C1.7:_P-type_atpase_like"/>
    <property type="match status" value="1"/>
</dbReference>
<dbReference type="Pfam" id="PF16209">
    <property type="entry name" value="PhoLip_ATPase_N"/>
    <property type="match status" value="1"/>
</dbReference>
<feature type="transmembrane region" description="Helical" evidence="16">
    <location>
        <begin position="1085"/>
        <end position="1105"/>
    </location>
</feature>
<dbReference type="STRING" id="1257118.L8GTG8"/>
<evidence type="ECO:0000256" key="10">
    <source>
        <dbReference type="ARBA" id="ARBA00022989"/>
    </source>
</evidence>
<dbReference type="Gene3D" id="3.40.1110.10">
    <property type="entry name" value="Calcium-transporting ATPase, cytoplasmic domain N"/>
    <property type="match status" value="1"/>
</dbReference>
<dbReference type="GeneID" id="14917170"/>
<evidence type="ECO:0000313" key="21">
    <source>
        <dbReference type="EMBL" id="ELR16479.1"/>
    </source>
</evidence>
<feature type="transmembrane region" description="Helical" evidence="16">
    <location>
        <begin position="136"/>
        <end position="155"/>
    </location>
</feature>
<feature type="binding site" evidence="15">
    <location>
        <position position="452"/>
    </location>
    <ligand>
        <name>Mg(2+)</name>
        <dbReference type="ChEBI" id="CHEBI:18420"/>
    </ligand>
</feature>
<keyword evidence="22" id="KW-1185">Reference proteome</keyword>
<dbReference type="NCBIfam" id="TIGR01652">
    <property type="entry name" value="ATPase-Plipid"/>
    <property type="match status" value="1"/>
</dbReference>
<dbReference type="InterPro" id="IPR006539">
    <property type="entry name" value="P-type_ATPase_IV"/>
</dbReference>
<feature type="binding site" evidence="14">
    <location>
        <position position="452"/>
    </location>
    <ligand>
        <name>ATP</name>
        <dbReference type="ChEBI" id="CHEBI:30616"/>
    </ligand>
</feature>
<evidence type="ECO:0000256" key="13">
    <source>
        <dbReference type="PIRSR" id="PIRSR606539-1"/>
    </source>
</evidence>
<dbReference type="SUPFAM" id="SSF81660">
    <property type="entry name" value="Metal cation-transporting ATPase, ATP-binding domain N"/>
    <property type="match status" value="1"/>
</dbReference>
<dbReference type="InterPro" id="IPR018303">
    <property type="entry name" value="ATPase_P-typ_P_site"/>
</dbReference>
<comment type="similarity">
    <text evidence="3 16">Belongs to the cation transport ATPase (P-type) (TC 3.A.3) family. Type IV subfamily.</text>
</comment>
<feature type="active site" description="4-aspartylphosphate intermediate" evidence="13">
    <location>
        <position position="452"/>
    </location>
</feature>
<evidence type="ECO:0000256" key="7">
    <source>
        <dbReference type="ARBA" id="ARBA00022840"/>
    </source>
</evidence>
<dbReference type="GO" id="GO:0005524">
    <property type="term" value="F:ATP binding"/>
    <property type="evidence" value="ECO:0007669"/>
    <property type="project" value="UniProtKB-UniRule"/>
</dbReference>
<feature type="transmembrane region" description="Helical" evidence="16">
    <location>
        <begin position="1052"/>
        <end position="1073"/>
    </location>
</feature>
<feature type="binding site" evidence="14">
    <location>
        <position position="626"/>
    </location>
    <ligand>
        <name>ATP</name>
        <dbReference type="ChEBI" id="CHEBI:30616"/>
    </ligand>
</feature>
<feature type="transmembrane region" description="Helical" evidence="16">
    <location>
        <begin position="379"/>
        <end position="406"/>
    </location>
</feature>
<dbReference type="OrthoDB" id="377733at2759"/>
<dbReference type="Pfam" id="PF13246">
    <property type="entry name" value="Cation_ATPase"/>
    <property type="match status" value="1"/>
</dbReference>
<keyword evidence="8 15" id="KW-0460">Magnesium</keyword>
<dbReference type="SFLD" id="SFLDS00003">
    <property type="entry name" value="Haloacid_Dehalogenase"/>
    <property type="match status" value="1"/>
</dbReference>
<feature type="compositionally biased region" description="Basic and acidic residues" evidence="17">
    <location>
        <begin position="874"/>
        <end position="884"/>
    </location>
</feature>
<dbReference type="SUPFAM" id="SSF56784">
    <property type="entry name" value="HAD-like"/>
    <property type="match status" value="1"/>
</dbReference>
<dbReference type="SUPFAM" id="SSF81665">
    <property type="entry name" value="Calcium ATPase, transmembrane domain M"/>
    <property type="match status" value="1"/>
</dbReference>
<feature type="binding site" evidence="14">
    <location>
        <position position="777"/>
    </location>
    <ligand>
        <name>ATP</name>
        <dbReference type="ChEBI" id="CHEBI:30616"/>
    </ligand>
</feature>
<feature type="binding site" evidence="14">
    <location>
        <position position="998"/>
    </location>
    <ligand>
        <name>ATP</name>
        <dbReference type="ChEBI" id="CHEBI:30616"/>
    </ligand>
</feature>
<dbReference type="CDD" id="cd02073">
    <property type="entry name" value="P-type_ATPase_APLT_Dnf-like"/>
    <property type="match status" value="1"/>
</dbReference>
<feature type="region of interest" description="Disordered" evidence="17">
    <location>
        <begin position="864"/>
        <end position="923"/>
    </location>
</feature>
<comment type="cofactor">
    <cofactor evidence="15">
        <name>Mg(2+)</name>
        <dbReference type="ChEBI" id="CHEBI:18420"/>
    </cofactor>
</comment>
<dbReference type="PRINTS" id="PR00119">
    <property type="entry name" value="CATATPASE"/>
</dbReference>
<dbReference type="FunFam" id="2.70.150.10:FF:000054">
    <property type="entry name" value="Phospholipid-transporting ATPase"/>
    <property type="match status" value="1"/>
</dbReference>
<evidence type="ECO:0000256" key="8">
    <source>
        <dbReference type="ARBA" id="ARBA00022842"/>
    </source>
</evidence>
<dbReference type="Proteomes" id="UP000011083">
    <property type="component" value="Unassembled WGS sequence"/>
</dbReference>
<dbReference type="SUPFAM" id="SSF81653">
    <property type="entry name" value="Calcium ATPase, transduction domain A"/>
    <property type="match status" value="1"/>
</dbReference>
<feature type="binding site" evidence="15">
    <location>
        <position position="454"/>
    </location>
    <ligand>
        <name>Mg(2+)</name>
        <dbReference type="ChEBI" id="CHEBI:18420"/>
    </ligand>
</feature>
<evidence type="ECO:0000256" key="3">
    <source>
        <dbReference type="ARBA" id="ARBA00008109"/>
    </source>
</evidence>
<feature type="binding site" evidence="14">
    <location>
        <position position="453"/>
    </location>
    <ligand>
        <name>ATP</name>
        <dbReference type="ChEBI" id="CHEBI:30616"/>
    </ligand>
</feature>
<dbReference type="InterPro" id="IPR001757">
    <property type="entry name" value="P_typ_ATPase"/>
</dbReference>
<evidence type="ECO:0000256" key="5">
    <source>
        <dbReference type="ARBA" id="ARBA00022723"/>
    </source>
</evidence>
<evidence type="ECO:0000256" key="14">
    <source>
        <dbReference type="PIRSR" id="PIRSR606539-2"/>
    </source>
</evidence>
<keyword evidence="5 15" id="KW-0479">Metal-binding</keyword>
<feature type="compositionally biased region" description="Basic and acidic residues" evidence="17">
    <location>
        <begin position="1360"/>
        <end position="1389"/>
    </location>
</feature>
<feature type="binding site" evidence="14">
    <location>
        <position position="585"/>
    </location>
    <ligand>
        <name>ATP</name>
        <dbReference type="ChEBI" id="CHEBI:30616"/>
    </ligand>
</feature>
<feature type="binding site" evidence="14">
    <location>
        <position position="999"/>
    </location>
    <ligand>
        <name>ATP</name>
        <dbReference type="ChEBI" id="CHEBI:30616"/>
    </ligand>
</feature>
<dbReference type="InterPro" id="IPR032630">
    <property type="entry name" value="P_typ_ATPase_c"/>
</dbReference>